<evidence type="ECO:0000256" key="1">
    <source>
        <dbReference type="SAM" id="MobiDB-lite"/>
    </source>
</evidence>
<gene>
    <name evidence="2" type="ORF">L484_007272</name>
</gene>
<name>W9QZ94_9ROSA</name>
<sequence>MPANSSTTSGNSSYSSFDGDTSQLSPTATRYSLSPKTTQSPPHRASLHGGQTSLPHQRITLPSFLKGSREVDGIVRRRDREIKKNTVLFQLLKPKKKNAGHYSLSNLPPIFTRNFLNATTTSMSSLLLSHSQKPFASDIAKHSNFFII</sequence>
<feature type="region of interest" description="Disordered" evidence="1">
    <location>
        <begin position="1"/>
        <end position="56"/>
    </location>
</feature>
<reference evidence="3" key="1">
    <citation type="submission" date="2013-01" db="EMBL/GenBank/DDBJ databases">
        <title>Draft Genome Sequence of a Mulberry Tree, Morus notabilis C.K. Schneid.</title>
        <authorList>
            <person name="He N."/>
            <person name="Zhao S."/>
        </authorList>
    </citation>
    <scope>NUCLEOTIDE SEQUENCE</scope>
</reference>
<accession>W9QZ94</accession>
<evidence type="ECO:0000313" key="2">
    <source>
        <dbReference type="EMBL" id="EXB60956.1"/>
    </source>
</evidence>
<organism evidence="2 3">
    <name type="scientific">Morus notabilis</name>
    <dbReference type="NCBI Taxonomy" id="981085"/>
    <lineage>
        <taxon>Eukaryota</taxon>
        <taxon>Viridiplantae</taxon>
        <taxon>Streptophyta</taxon>
        <taxon>Embryophyta</taxon>
        <taxon>Tracheophyta</taxon>
        <taxon>Spermatophyta</taxon>
        <taxon>Magnoliopsida</taxon>
        <taxon>eudicotyledons</taxon>
        <taxon>Gunneridae</taxon>
        <taxon>Pentapetalae</taxon>
        <taxon>rosids</taxon>
        <taxon>fabids</taxon>
        <taxon>Rosales</taxon>
        <taxon>Moraceae</taxon>
        <taxon>Moreae</taxon>
        <taxon>Morus</taxon>
    </lineage>
</organism>
<protein>
    <submittedName>
        <fullName evidence="2">Uncharacterized protein</fullName>
    </submittedName>
</protein>
<proteinExistence type="predicted"/>
<dbReference type="AlphaFoldDB" id="W9QZ94"/>
<dbReference type="EMBL" id="KE344401">
    <property type="protein sequence ID" value="EXB60956.1"/>
    <property type="molecule type" value="Genomic_DNA"/>
</dbReference>
<evidence type="ECO:0000313" key="3">
    <source>
        <dbReference type="Proteomes" id="UP000030645"/>
    </source>
</evidence>
<keyword evidence="3" id="KW-1185">Reference proteome</keyword>
<feature type="compositionally biased region" description="Polar residues" evidence="1">
    <location>
        <begin position="18"/>
        <end position="41"/>
    </location>
</feature>
<feature type="compositionally biased region" description="Low complexity" evidence="1">
    <location>
        <begin position="1"/>
        <end position="16"/>
    </location>
</feature>
<dbReference type="Proteomes" id="UP000030645">
    <property type="component" value="Unassembled WGS sequence"/>
</dbReference>